<evidence type="ECO:0000313" key="4">
    <source>
        <dbReference type="Proteomes" id="UP000621436"/>
    </source>
</evidence>
<dbReference type="AlphaFoldDB" id="A0A931APG5"/>
<gene>
    <name evidence="3" type="ORF">I0Q91_05420</name>
</gene>
<dbReference type="GO" id="GO:0006310">
    <property type="term" value="P:DNA recombination"/>
    <property type="evidence" value="ECO:0007669"/>
    <property type="project" value="TreeGrafter"/>
</dbReference>
<comment type="caution">
    <text evidence="3">The sequence shown here is derived from an EMBL/GenBank/DDBJ whole genome shotgun (WGS) entry which is preliminary data.</text>
</comment>
<evidence type="ECO:0000259" key="2">
    <source>
        <dbReference type="Pfam" id="PF04754"/>
    </source>
</evidence>
<sequence length="415" mass="48375">KQQYDIIILRESEEAMPEKITDGKVKKGYAVDDGDVQESIEFYLHLVQEEEKNNYLENVEDASNDEVTSNIVTPTNTKTPGNEDVNKAEVNDSGVKDPATVKNPHDKLFKNLFSSPEFFKDFLKVSVGEDFADKLVAGSYAEAKTDFIGRDLQEYYSDIIYTARVGKTEYQFAFLIEHKSYPDKQVTFQILNYLQKMLEKSWSQKKFIQPVLAFLVYHGEGSSRLIDFDAEYSHLPEEIKCDLFGVKIREVNITELDPNAISNNLLYISYLLVSINRAEDKRHHIEFILKQMGNSKDRKLSEFAKEKLDIVLYYLFNMTELPYQELKEIIEKYFTEGVDEMKTTADQLREEGREEVRGEELIESIKLMYEMKFNNKISDEIIKVLENLSVSELQKVRNMIPEMDSQDKFEEFIRE</sequence>
<proteinExistence type="predicted"/>
<dbReference type="RefSeq" id="WP_270453410.1">
    <property type="nucleotide sequence ID" value="NZ_JADPIE010000003.1"/>
</dbReference>
<evidence type="ECO:0000313" key="3">
    <source>
        <dbReference type="EMBL" id="MBF8436507.1"/>
    </source>
</evidence>
<dbReference type="PANTHER" id="PTHR34611:SF2">
    <property type="entry name" value="INACTIVE RECOMBINATION-PROMOTING NUCLEASE-LIKE PROTEIN RPNE-RELATED"/>
    <property type="match status" value="1"/>
</dbReference>
<feature type="domain" description="Transposase (putative) YhgA-like" evidence="2">
    <location>
        <begin position="103"/>
        <end position="263"/>
    </location>
</feature>
<name>A0A931APG5_9FIRM</name>
<dbReference type="Pfam" id="PF04754">
    <property type="entry name" value="Transposase_31"/>
    <property type="match status" value="1"/>
</dbReference>
<dbReference type="InterPro" id="IPR051699">
    <property type="entry name" value="Rpn/YhgA-like_nuclease"/>
</dbReference>
<feature type="region of interest" description="Disordered" evidence="1">
    <location>
        <begin position="70"/>
        <end position="97"/>
    </location>
</feature>
<dbReference type="PANTHER" id="PTHR34611">
    <property type="match status" value="1"/>
</dbReference>
<organism evidence="3 4">
    <name type="scientific">Halonatronomonas betaini</name>
    <dbReference type="NCBI Taxonomy" id="2778430"/>
    <lineage>
        <taxon>Bacteria</taxon>
        <taxon>Bacillati</taxon>
        <taxon>Bacillota</taxon>
        <taxon>Clostridia</taxon>
        <taxon>Halanaerobiales</taxon>
        <taxon>Halarsenatibacteraceae</taxon>
        <taxon>Halonatronomonas</taxon>
    </lineage>
</organism>
<dbReference type="EMBL" id="JADPIE010000003">
    <property type="protein sequence ID" value="MBF8436507.1"/>
    <property type="molecule type" value="Genomic_DNA"/>
</dbReference>
<reference evidence="3" key="1">
    <citation type="submission" date="2020-11" db="EMBL/GenBank/DDBJ databases">
        <title>Halonatronomonas betainensis gen. nov., sp. nov. a novel haloalkaliphilic representative of the family Halanaerobiacae capable of betaine degradation.</title>
        <authorList>
            <person name="Boltyanskaya Y."/>
            <person name="Kevbrin V."/>
            <person name="Detkova E."/>
            <person name="Grouzdev D.S."/>
            <person name="Koziaeva V."/>
            <person name="Zhilina T."/>
        </authorList>
    </citation>
    <scope>NUCLEOTIDE SEQUENCE</scope>
    <source>
        <strain evidence="3">Z-7014</strain>
    </source>
</reference>
<dbReference type="Proteomes" id="UP000621436">
    <property type="component" value="Unassembled WGS sequence"/>
</dbReference>
<evidence type="ECO:0000256" key="1">
    <source>
        <dbReference type="SAM" id="MobiDB-lite"/>
    </source>
</evidence>
<dbReference type="InterPro" id="IPR006842">
    <property type="entry name" value="Transposase_31"/>
</dbReference>
<accession>A0A931APG5</accession>
<keyword evidence="4" id="KW-1185">Reference proteome</keyword>
<feature type="compositionally biased region" description="Polar residues" evidence="1">
    <location>
        <begin position="70"/>
        <end position="80"/>
    </location>
</feature>
<dbReference type="GO" id="GO:1990238">
    <property type="term" value="F:double-stranded DNA endonuclease activity"/>
    <property type="evidence" value="ECO:0007669"/>
    <property type="project" value="TreeGrafter"/>
</dbReference>
<protein>
    <submittedName>
        <fullName evidence="3">Rpn family recombination-promoting nuclease/putative transposase</fullName>
    </submittedName>
</protein>
<feature type="non-terminal residue" evidence="3">
    <location>
        <position position="1"/>
    </location>
</feature>